<protein>
    <recommendedName>
        <fullName evidence="3">GNAT family N-acetyltransferase</fullName>
    </recommendedName>
</protein>
<sequence length="161" mass="18557">MEIRKTKPEELEVLLKMYEHARTFMATHGNASQWGNTYPSPQLILDDITEGNSYVCTEQDQIIATFYYKEGADPTYMRIYEGEWINDSRYGVVHRITSTGNVKGAASFCLNWALEQCGNIRIDTHRDNIVMQHLLDKNGFKYCGIVYVEDGTERIAYQKVV</sequence>
<dbReference type="SUPFAM" id="SSF55729">
    <property type="entry name" value="Acyl-CoA N-acyltransferases (Nat)"/>
    <property type="match status" value="1"/>
</dbReference>
<dbReference type="Gene3D" id="3.40.630.30">
    <property type="match status" value="1"/>
</dbReference>
<dbReference type="RefSeq" id="WP_144366725.1">
    <property type="nucleotide sequence ID" value="NZ_CABHNA010000041.1"/>
</dbReference>
<name>A0A564T712_9FIRM</name>
<evidence type="ECO:0000313" key="1">
    <source>
        <dbReference type="EMBL" id="VUX03143.1"/>
    </source>
</evidence>
<keyword evidence="2" id="KW-1185">Reference proteome</keyword>
<dbReference type="EMBL" id="CABHNA010000041">
    <property type="protein sequence ID" value="VUX03143.1"/>
    <property type="molecule type" value="Genomic_DNA"/>
</dbReference>
<gene>
    <name evidence="1" type="ORF">RTSSTS7063_01011</name>
</gene>
<organism evidence="1 2">
    <name type="scientific">[Ruminococcus] torques</name>
    <dbReference type="NCBI Taxonomy" id="33039"/>
    <lineage>
        <taxon>Bacteria</taxon>
        <taxon>Bacillati</taxon>
        <taxon>Bacillota</taxon>
        <taxon>Clostridia</taxon>
        <taxon>Lachnospirales</taxon>
        <taxon>Lachnospiraceae</taxon>
        <taxon>Mediterraneibacter</taxon>
    </lineage>
</organism>
<dbReference type="InterPro" id="IPR016181">
    <property type="entry name" value="Acyl_CoA_acyltransferase"/>
</dbReference>
<accession>A0A564T712</accession>
<dbReference type="AlphaFoldDB" id="A0A564T712"/>
<reference evidence="1 2" key="1">
    <citation type="submission" date="2019-07" db="EMBL/GenBank/DDBJ databases">
        <authorList>
            <person name="Hibberd C M."/>
            <person name="Gehrig L. J."/>
            <person name="Chang H.-W."/>
            <person name="Venkatesh S."/>
        </authorList>
    </citation>
    <scope>NUCLEOTIDE SEQUENCE [LARGE SCALE GENOMIC DNA]</scope>
    <source>
        <strain evidence="1">Ruminococcus_torques_SSTS_Bg7063</strain>
    </source>
</reference>
<evidence type="ECO:0000313" key="2">
    <source>
        <dbReference type="Proteomes" id="UP000363661"/>
    </source>
</evidence>
<proteinExistence type="predicted"/>
<dbReference type="Proteomes" id="UP000363661">
    <property type="component" value="Unassembled WGS sequence"/>
</dbReference>
<evidence type="ECO:0008006" key="3">
    <source>
        <dbReference type="Google" id="ProtNLM"/>
    </source>
</evidence>